<keyword evidence="6" id="KW-1185">Reference proteome</keyword>
<evidence type="ECO:0000256" key="2">
    <source>
        <dbReference type="ARBA" id="ARBA00023125"/>
    </source>
</evidence>
<name>W0SHJ4_9PROT</name>
<gene>
    <name evidence="5" type="ORF">SUTH_02538</name>
</gene>
<protein>
    <submittedName>
        <fullName evidence="5">Transcriptional regulator, Crp</fullName>
    </submittedName>
</protein>
<dbReference type="RefSeq" id="WP_070099345.1">
    <property type="nucleotide sequence ID" value="NZ_AP012547.1"/>
</dbReference>
<dbReference type="PROSITE" id="PS50042">
    <property type="entry name" value="CNMP_BINDING_3"/>
    <property type="match status" value="1"/>
</dbReference>
<dbReference type="GO" id="GO:0003700">
    <property type="term" value="F:DNA-binding transcription factor activity"/>
    <property type="evidence" value="ECO:0007669"/>
    <property type="project" value="TreeGrafter"/>
</dbReference>
<dbReference type="Gene3D" id="1.10.10.10">
    <property type="entry name" value="Winged helix-like DNA-binding domain superfamily/Winged helix DNA-binding domain"/>
    <property type="match status" value="1"/>
</dbReference>
<dbReference type="InterPro" id="IPR050397">
    <property type="entry name" value="Env_Response_Regulators"/>
</dbReference>
<evidence type="ECO:0000256" key="1">
    <source>
        <dbReference type="ARBA" id="ARBA00023015"/>
    </source>
</evidence>
<dbReference type="GO" id="GO:0005829">
    <property type="term" value="C:cytosol"/>
    <property type="evidence" value="ECO:0007669"/>
    <property type="project" value="TreeGrafter"/>
</dbReference>
<dbReference type="Pfam" id="PF00027">
    <property type="entry name" value="cNMP_binding"/>
    <property type="match status" value="1"/>
</dbReference>
<sequence length="240" mass="26621">MTKTNHHRSCQGRSNCNACALRLEMVCGDVSLEDLIDFHAGIDDFDFAPGATLFAMDTPADAVYCIRGGAVKMVHYEPSGVVRIVRVLKIGDVAGLEATFRERHEYSAIAVGTVRACRIPMPYFHKFIESHGSLQMRLMETSQAALSEAQNWLAQIVGGNIPARTRMARLLLKLRTGNSDRIIRFTGEDMAAILGITFETVSRLVSEFKRLGILQYIYGSKNTKYFRGDIAALEKIAQEG</sequence>
<dbReference type="GO" id="GO:0003677">
    <property type="term" value="F:DNA binding"/>
    <property type="evidence" value="ECO:0007669"/>
    <property type="project" value="UniProtKB-KW"/>
</dbReference>
<keyword evidence="2" id="KW-0238">DNA-binding</keyword>
<dbReference type="SUPFAM" id="SSF46785">
    <property type="entry name" value="Winged helix' DNA-binding domain"/>
    <property type="match status" value="1"/>
</dbReference>
<accession>W0SHJ4</accession>
<evidence type="ECO:0000256" key="3">
    <source>
        <dbReference type="ARBA" id="ARBA00023163"/>
    </source>
</evidence>
<dbReference type="Proteomes" id="UP000031637">
    <property type="component" value="Chromosome"/>
</dbReference>
<reference evidence="5 6" key="1">
    <citation type="journal article" date="2014" name="Syst. Appl. Microbiol.">
        <title>Complete genomes of freshwater sulfur oxidizers Sulfuricella denitrificans skB26 and Sulfuritalea hydrogenivorans sk43H: genetic insights into the sulfur oxidation pathway of betaproteobacteria.</title>
        <authorList>
            <person name="Watanabe T."/>
            <person name="Kojima H."/>
            <person name="Fukui M."/>
        </authorList>
    </citation>
    <scope>NUCLEOTIDE SEQUENCE [LARGE SCALE GENOMIC DNA]</scope>
    <source>
        <strain evidence="5">DSM22779</strain>
    </source>
</reference>
<evidence type="ECO:0000259" key="4">
    <source>
        <dbReference type="PROSITE" id="PS50042"/>
    </source>
</evidence>
<dbReference type="InterPro" id="IPR012318">
    <property type="entry name" value="HTH_CRP"/>
</dbReference>
<dbReference type="PRINTS" id="PR00034">
    <property type="entry name" value="HTHCRP"/>
</dbReference>
<dbReference type="EMBL" id="AP012547">
    <property type="protein sequence ID" value="BAO30320.1"/>
    <property type="molecule type" value="Genomic_DNA"/>
</dbReference>
<dbReference type="InterPro" id="IPR036388">
    <property type="entry name" value="WH-like_DNA-bd_sf"/>
</dbReference>
<dbReference type="PANTHER" id="PTHR24567">
    <property type="entry name" value="CRP FAMILY TRANSCRIPTIONAL REGULATORY PROTEIN"/>
    <property type="match status" value="1"/>
</dbReference>
<dbReference type="KEGG" id="shd:SUTH_02538"/>
<dbReference type="InterPro" id="IPR018490">
    <property type="entry name" value="cNMP-bd_dom_sf"/>
</dbReference>
<dbReference type="SUPFAM" id="SSF51206">
    <property type="entry name" value="cAMP-binding domain-like"/>
    <property type="match status" value="1"/>
</dbReference>
<keyword evidence="1" id="KW-0805">Transcription regulation</keyword>
<dbReference type="Gene3D" id="2.60.120.10">
    <property type="entry name" value="Jelly Rolls"/>
    <property type="match status" value="1"/>
</dbReference>
<keyword evidence="3" id="KW-0804">Transcription</keyword>
<dbReference type="STRING" id="1223802.SUTH_02538"/>
<dbReference type="InterPro" id="IPR000595">
    <property type="entry name" value="cNMP-bd_dom"/>
</dbReference>
<dbReference type="CDD" id="cd00038">
    <property type="entry name" value="CAP_ED"/>
    <property type="match status" value="1"/>
</dbReference>
<dbReference type="SMART" id="SM00100">
    <property type="entry name" value="cNMP"/>
    <property type="match status" value="1"/>
</dbReference>
<evidence type="ECO:0000313" key="6">
    <source>
        <dbReference type="Proteomes" id="UP000031637"/>
    </source>
</evidence>
<organism evidence="5 6">
    <name type="scientific">Sulfuritalea hydrogenivorans sk43H</name>
    <dbReference type="NCBI Taxonomy" id="1223802"/>
    <lineage>
        <taxon>Bacteria</taxon>
        <taxon>Pseudomonadati</taxon>
        <taxon>Pseudomonadota</taxon>
        <taxon>Betaproteobacteria</taxon>
        <taxon>Nitrosomonadales</taxon>
        <taxon>Sterolibacteriaceae</taxon>
        <taxon>Sulfuritalea</taxon>
    </lineage>
</organism>
<feature type="domain" description="Cyclic nucleotide-binding" evidence="4">
    <location>
        <begin position="26"/>
        <end position="145"/>
    </location>
</feature>
<dbReference type="AlphaFoldDB" id="W0SHJ4"/>
<evidence type="ECO:0000313" key="5">
    <source>
        <dbReference type="EMBL" id="BAO30320.1"/>
    </source>
</evidence>
<dbReference type="InterPro" id="IPR036390">
    <property type="entry name" value="WH_DNA-bd_sf"/>
</dbReference>
<proteinExistence type="predicted"/>
<dbReference type="HOGENOM" id="CLU_075053_0_4_4"/>
<dbReference type="PANTHER" id="PTHR24567:SF28">
    <property type="entry name" value="LISTERIOLYSIN REGULATORY PROTEIN"/>
    <property type="match status" value="1"/>
</dbReference>
<dbReference type="InterPro" id="IPR014710">
    <property type="entry name" value="RmlC-like_jellyroll"/>
</dbReference>
<dbReference type="Pfam" id="PF13545">
    <property type="entry name" value="HTH_Crp_2"/>
    <property type="match status" value="1"/>
</dbReference>